<keyword evidence="1" id="KW-0808">Transferase</keyword>
<keyword evidence="2" id="KW-0547">Nucleotide-binding</keyword>
<organism evidence="5 6">
    <name type="scientific">Lymnaea stagnalis</name>
    <name type="common">Great pond snail</name>
    <name type="synonym">Helix stagnalis</name>
    <dbReference type="NCBI Taxonomy" id="6523"/>
    <lineage>
        <taxon>Eukaryota</taxon>
        <taxon>Metazoa</taxon>
        <taxon>Spiralia</taxon>
        <taxon>Lophotrochozoa</taxon>
        <taxon>Mollusca</taxon>
        <taxon>Gastropoda</taxon>
        <taxon>Heterobranchia</taxon>
        <taxon>Euthyneura</taxon>
        <taxon>Panpulmonata</taxon>
        <taxon>Hygrophila</taxon>
        <taxon>Lymnaeoidea</taxon>
        <taxon>Lymnaeidae</taxon>
        <taxon>Lymnaea</taxon>
    </lineage>
</organism>
<dbReference type="CDD" id="cd22978">
    <property type="entry name" value="DD_AK5"/>
    <property type="match status" value="1"/>
</dbReference>
<dbReference type="Pfam" id="PF00406">
    <property type="entry name" value="ADK"/>
    <property type="match status" value="2"/>
</dbReference>
<evidence type="ECO:0000313" key="5">
    <source>
        <dbReference type="EMBL" id="CAL1536703.1"/>
    </source>
</evidence>
<sequence length="613" mass="68097">MSTDDAKAYLSSREVPRLFECLMTGLMFHRPNDHIQYLIDSLEKVKALGQAELSWNMFVEVRSAKTPLPPITPENGKRPQSRGRHSQKDKKEVAPVSVSKSSPLPPIGSSGLPNVPIVLIMGGPGSGKSAQADQLVEKYPGWVNVNLGQLLISEIKNKAADEQWKDIEDLVVNGELATEEVTLAILHDTLKKNIHANGFIIQGFPRDMEQAQEFEKKISRIDAVILLDCEEDKLSRNIHAQGHKNDGLKLSSSALAKRLEIFKEKTLPVLKSYDDAGKLYIVDGDKDDESIQEELSFIFDSLIQNLENGRIPSPPKGPRPASSRWARKISSPPASSPSPSPSLSSAPPGSPEPPKQNKDDIKFPTVVYIPPPEIKVKDEGRKPGLPEAPIIFLAGGPGCGKGTQCEKLTARYPDIIHLSMGDILRKEISERGSADEKWAMVTKLLRQGEMAPVDVTEELLINSMKKHPDARAYLVEGYPRDALQYEDFNRNIGGHSFTILLDCEDSYLHDRLVLRGANGTERIDDNIPAIEKKLAFFARNTLPLLKAIDDEQKLIVIDGDRDEDEIFYDIVKCLDFSLYGVKLDEVRVSDFFVANSPDFLLHSVIYSKVKGKL</sequence>
<feature type="region of interest" description="Disordered" evidence="4">
    <location>
        <begin position="308"/>
        <end position="363"/>
    </location>
</feature>
<name>A0AAV2HRF4_LYMST</name>
<dbReference type="Proteomes" id="UP001497497">
    <property type="component" value="Unassembled WGS sequence"/>
</dbReference>
<feature type="compositionally biased region" description="Basic residues" evidence="4">
    <location>
        <begin position="79"/>
        <end position="88"/>
    </location>
</feature>
<dbReference type="CDD" id="cd01428">
    <property type="entry name" value="ADK"/>
    <property type="match status" value="2"/>
</dbReference>
<dbReference type="PANTHER" id="PTHR23359">
    <property type="entry name" value="NUCLEOTIDE KINASE"/>
    <property type="match status" value="1"/>
</dbReference>
<dbReference type="PRINTS" id="PR00094">
    <property type="entry name" value="ADENYLTKNASE"/>
</dbReference>
<dbReference type="InterPro" id="IPR000850">
    <property type="entry name" value="Adenylat/UMP-CMP_kin"/>
</dbReference>
<dbReference type="HAMAP" id="MF_00235">
    <property type="entry name" value="Adenylate_kinase_Adk"/>
    <property type="match status" value="2"/>
</dbReference>
<accession>A0AAV2HRF4</accession>
<dbReference type="GO" id="GO:0006139">
    <property type="term" value="P:nucleobase-containing compound metabolic process"/>
    <property type="evidence" value="ECO:0007669"/>
    <property type="project" value="InterPro"/>
</dbReference>
<dbReference type="GO" id="GO:0019205">
    <property type="term" value="F:nucleobase-containing compound kinase activity"/>
    <property type="evidence" value="ECO:0007669"/>
    <property type="project" value="InterPro"/>
</dbReference>
<evidence type="ECO:0000256" key="1">
    <source>
        <dbReference type="ARBA" id="ARBA00022679"/>
    </source>
</evidence>
<feature type="region of interest" description="Disordered" evidence="4">
    <location>
        <begin position="66"/>
        <end position="109"/>
    </location>
</feature>
<dbReference type="EMBL" id="CAXITT010000237">
    <property type="protein sequence ID" value="CAL1536703.1"/>
    <property type="molecule type" value="Genomic_DNA"/>
</dbReference>
<dbReference type="AlphaFoldDB" id="A0AAV2HRF4"/>
<feature type="compositionally biased region" description="Low complexity" evidence="4">
    <location>
        <begin position="94"/>
        <end position="109"/>
    </location>
</feature>
<evidence type="ECO:0000256" key="3">
    <source>
        <dbReference type="ARBA" id="ARBA00022777"/>
    </source>
</evidence>
<dbReference type="SUPFAM" id="SSF52540">
    <property type="entry name" value="P-loop containing nucleoside triphosphate hydrolases"/>
    <property type="match status" value="2"/>
</dbReference>
<proteinExistence type="inferred from homology"/>
<evidence type="ECO:0000256" key="4">
    <source>
        <dbReference type="SAM" id="MobiDB-lite"/>
    </source>
</evidence>
<evidence type="ECO:0000256" key="2">
    <source>
        <dbReference type="ARBA" id="ARBA00022741"/>
    </source>
</evidence>
<keyword evidence="6" id="KW-1185">Reference proteome</keyword>
<evidence type="ECO:0008006" key="7">
    <source>
        <dbReference type="Google" id="ProtNLM"/>
    </source>
</evidence>
<dbReference type="Gene3D" id="3.40.50.300">
    <property type="entry name" value="P-loop containing nucleotide triphosphate hydrolases"/>
    <property type="match status" value="2"/>
</dbReference>
<dbReference type="GO" id="GO:0005524">
    <property type="term" value="F:ATP binding"/>
    <property type="evidence" value="ECO:0007669"/>
    <property type="project" value="InterPro"/>
</dbReference>
<dbReference type="InterPro" id="IPR027417">
    <property type="entry name" value="P-loop_NTPase"/>
</dbReference>
<keyword evidence="3" id="KW-0418">Kinase</keyword>
<evidence type="ECO:0000313" key="6">
    <source>
        <dbReference type="Proteomes" id="UP001497497"/>
    </source>
</evidence>
<protein>
    <recommendedName>
        <fullName evidence="7">Adenylate kinase isoenzyme 5</fullName>
    </recommendedName>
</protein>
<comment type="caution">
    <text evidence="5">The sequence shown here is derived from an EMBL/GenBank/DDBJ whole genome shotgun (WGS) entry which is preliminary data.</text>
</comment>
<reference evidence="5 6" key="1">
    <citation type="submission" date="2024-04" db="EMBL/GenBank/DDBJ databases">
        <authorList>
            <consortium name="Genoscope - CEA"/>
            <person name="William W."/>
        </authorList>
    </citation>
    <scope>NUCLEOTIDE SEQUENCE [LARGE SCALE GENOMIC DNA]</scope>
</reference>
<gene>
    <name evidence="5" type="ORF">GSLYS_00010616001</name>
</gene>